<dbReference type="InterPro" id="IPR029044">
    <property type="entry name" value="Nucleotide-diphossugar_trans"/>
</dbReference>
<dbReference type="CDD" id="cd04179">
    <property type="entry name" value="DPM_DPG-synthase_like"/>
    <property type="match status" value="1"/>
</dbReference>
<reference evidence="4" key="1">
    <citation type="submission" date="2017-09" db="EMBL/GenBank/DDBJ databases">
        <title>Depth-based differentiation of microbial function through sediment-hosted aquifers and enrichment of novel symbionts in the deep terrestrial subsurface.</title>
        <authorList>
            <person name="Probst A.J."/>
            <person name="Ladd B."/>
            <person name="Jarett J.K."/>
            <person name="Geller-Mcgrath D.E."/>
            <person name="Sieber C.M.K."/>
            <person name="Emerson J.B."/>
            <person name="Anantharaman K."/>
            <person name="Thomas B.C."/>
            <person name="Malmstrom R."/>
            <person name="Stieglmeier M."/>
            <person name="Klingl A."/>
            <person name="Woyke T."/>
            <person name="Ryan C.M."/>
            <person name="Banfield J.F."/>
        </authorList>
    </citation>
    <scope>NUCLEOTIDE SEQUENCE [LARGE SCALE GENOMIC DNA]</scope>
</reference>
<dbReference type="Pfam" id="PF00535">
    <property type="entry name" value="Glycos_transf_2"/>
    <property type="match status" value="1"/>
</dbReference>
<dbReference type="InterPro" id="IPR050256">
    <property type="entry name" value="Glycosyltransferase_2"/>
</dbReference>
<evidence type="ECO:0000256" key="1">
    <source>
        <dbReference type="SAM" id="Phobius"/>
    </source>
</evidence>
<dbReference type="GO" id="GO:0016740">
    <property type="term" value="F:transferase activity"/>
    <property type="evidence" value="ECO:0007669"/>
    <property type="project" value="UniProtKB-KW"/>
</dbReference>
<keyword evidence="1" id="KW-0472">Membrane</keyword>
<accession>A0A2M8EJN5</accession>
<feature type="transmembrane region" description="Helical" evidence="1">
    <location>
        <begin position="234"/>
        <end position="254"/>
    </location>
</feature>
<name>A0A2M8EJN5_UNCKA</name>
<gene>
    <name evidence="3" type="ORF">CO059_01320</name>
</gene>
<dbReference type="EMBL" id="PFSK01000015">
    <property type="protein sequence ID" value="PJC22918.1"/>
    <property type="molecule type" value="Genomic_DNA"/>
</dbReference>
<protein>
    <submittedName>
        <fullName evidence="3">Glycosyltransferase family 2 protein</fullName>
    </submittedName>
</protein>
<feature type="transmembrane region" description="Helical" evidence="1">
    <location>
        <begin position="199"/>
        <end position="222"/>
    </location>
</feature>
<evidence type="ECO:0000313" key="4">
    <source>
        <dbReference type="Proteomes" id="UP000228781"/>
    </source>
</evidence>
<dbReference type="SUPFAM" id="SSF53448">
    <property type="entry name" value="Nucleotide-diphospho-sugar transferases"/>
    <property type="match status" value="1"/>
</dbReference>
<keyword evidence="1" id="KW-0812">Transmembrane</keyword>
<dbReference type="PANTHER" id="PTHR48090">
    <property type="entry name" value="UNDECAPRENYL-PHOSPHATE 4-DEOXY-4-FORMAMIDO-L-ARABINOSE TRANSFERASE-RELATED"/>
    <property type="match status" value="1"/>
</dbReference>
<feature type="domain" description="Glycosyltransferase 2-like" evidence="2">
    <location>
        <begin position="1"/>
        <end position="130"/>
    </location>
</feature>
<dbReference type="PANTHER" id="PTHR48090:SF7">
    <property type="entry name" value="RFBJ PROTEIN"/>
    <property type="match status" value="1"/>
</dbReference>
<sequence length="276" mass="30579">VANDGSTDNTVREAKRAGAEHVISNKKNLGLAKTFKRALEEALALDADIILNTDADNQYDQKEIPKLIKPILEGKADMVIGDRQVEELDHMPPSKKYGNILGSWVIRFLTGTNIRDASSGFRAFTREAAESFNLLSTHTYTHETIIQAVNKDLAIMEVPVTFRKREHGQSRLISGVFGHIKRSLTTIIRTILMYKAFKYLVALGSLLMGIGFLGALRFLYLFLTCNGAGHIQSLILSSILISIGFMTAVMGVLADLIGINRRMIEEASLRTKDGKR</sequence>
<proteinExistence type="predicted"/>
<keyword evidence="3" id="KW-0808">Transferase</keyword>
<comment type="caution">
    <text evidence="3">The sequence shown here is derived from an EMBL/GenBank/DDBJ whole genome shotgun (WGS) entry which is preliminary data.</text>
</comment>
<feature type="non-terminal residue" evidence="3">
    <location>
        <position position="1"/>
    </location>
</feature>
<dbReference type="AlphaFoldDB" id="A0A2M8EJN5"/>
<evidence type="ECO:0000259" key="2">
    <source>
        <dbReference type="Pfam" id="PF00535"/>
    </source>
</evidence>
<dbReference type="Proteomes" id="UP000228781">
    <property type="component" value="Unassembled WGS sequence"/>
</dbReference>
<organism evidence="3 4">
    <name type="scientific">candidate division WWE3 bacterium CG_4_9_14_0_2_um_filter_48_10</name>
    <dbReference type="NCBI Taxonomy" id="1975078"/>
    <lineage>
        <taxon>Bacteria</taxon>
        <taxon>Katanobacteria</taxon>
    </lineage>
</organism>
<dbReference type="Gene3D" id="3.90.550.10">
    <property type="entry name" value="Spore Coat Polysaccharide Biosynthesis Protein SpsA, Chain A"/>
    <property type="match status" value="1"/>
</dbReference>
<dbReference type="InterPro" id="IPR001173">
    <property type="entry name" value="Glyco_trans_2-like"/>
</dbReference>
<keyword evidence="1" id="KW-1133">Transmembrane helix</keyword>
<evidence type="ECO:0000313" key="3">
    <source>
        <dbReference type="EMBL" id="PJC22918.1"/>
    </source>
</evidence>